<evidence type="ECO:0000256" key="5">
    <source>
        <dbReference type="ARBA" id="ARBA00023212"/>
    </source>
</evidence>
<evidence type="ECO:0000313" key="8">
    <source>
        <dbReference type="Proteomes" id="UP001431209"/>
    </source>
</evidence>
<keyword evidence="3 6" id="KW-0963">Cytoplasm</keyword>
<dbReference type="SUPFAM" id="SSF69645">
    <property type="entry name" value="Arp2/3 complex subunits"/>
    <property type="match status" value="2"/>
</dbReference>
<dbReference type="GO" id="GO:0030041">
    <property type="term" value="P:actin filament polymerization"/>
    <property type="evidence" value="ECO:0007669"/>
    <property type="project" value="InterPro"/>
</dbReference>
<dbReference type="Proteomes" id="UP001431209">
    <property type="component" value="Unassembled WGS sequence"/>
</dbReference>
<dbReference type="PANTHER" id="PTHR12058:SF0">
    <property type="entry name" value="ACTIN-RELATED PROTEIN 2_3 COMPLEX SUBUNIT 2"/>
    <property type="match status" value="1"/>
</dbReference>
<keyword evidence="8" id="KW-1185">Reference proteome</keyword>
<dbReference type="InterPro" id="IPR034666">
    <property type="entry name" value="ARPC2/4"/>
</dbReference>
<evidence type="ECO:0000256" key="4">
    <source>
        <dbReference type="ARBA" id="ARBA00023203"/>
    </source>
</evidence>
<protein>
    <recommendedName>
        <fullName evidence="6">Arp2/3 complex 34 kDa subunit</fullName>
    </recommendedName>
</protein>
<dbReference type="GO" id="GO:0005885">
    <property type="term" value="C:Arp2/3 protein complex"/>
    <property type="evidence" value="ECO:0007669"/>
    <property type="project" value="InterPro"/>
</dbReference>
<gene>
    <name evidence="7" type="ORF">AKO1_011892</name>
</gene>
<sequence>MIFLEAENQIIRETLEKRITAEKFELCDVSGADFDGATFRLVTVDDKKSELLVSMKLNCDEQLKKYGMDDVVKKAYGSWVAPTQEGFSVTIKVDLEAASLDEKLKEEYLTKVPLIKRYLMMSPFATAFDKFAASENFEPITIPYRPEENIYILTFEKSLTVMFSIKFSDPDDVVLARIFLSEFKDARRDRALGNAPSVNFTHAAKPLELKNIKSSEPDDPKGLSEFGFVSLTLFTSHMNEKNREGTIDKLLTFRNYLHYHLKCTKAYMHIRMRDRFAKLLENLEASKDNSGIVKERKTATGRRFVEK</sequence>
<keyword evidence="4 6" id="KW-0009">Actin-binding</keyword>
<dbReference type="GO" id="GO:0051015">
    <property type="term" value="F:actin filament binding"/>
    <property type="evidence" value="ECO:0007669"/>
    <property type="project" value="TreeGrafter"/>
</dbReference>
<dbReference type="GO" id="GO:0005200">
    <property type="term" value="F:structural constituent of cytoskeleton"/>
    <property type="evidence" value="ECO:0007669"/>
    <property type="project" value="TreeGrafter"/>
</dbReference>
<evidence type="ECO:0000256" key="2">
    <source>
        <dbReference type="ARBA" id="ARBA00007192"/>
    </source>
</evidence>
<dbReference type="Pfam" id="PF04045">
    <property type="entry name" value="P34-Arc"/>
    <property type="match status" value="1"/>
</dbReference>
<dbReference type="AlphaFoldDB" id="A0AAW2Z9S2"/>
<keyword evidence="5 6" id="KW-0206">Cytoskeleton</keyword>
<name>A0AAW2Z9S2_9EUKA</name>
<proteinExistence type="inferred from homology"/>
<evidence type="ECO:0000256" key="1">
    <source>
        <dbReference type="ARBA" id="ARBA00004245"/>
    </source>
</evidence>
<evidence type="ECO:0000313" key="7">
    <source>
        <dbReference type="EMBL" id="KAL0485625.1"/>
    </source>
</evidence>
<dbReference type="GO" id="GO:0034314">
    <property type="term" value="P:Arp2/3 complex-mediated actin nucleation"/>
    <property type="evidence" value="ECO:0007669"/>
    <property type="project" value="InterPro"/>
</dbReference>
<dbReference type="Gene3D" id="3.30.1460.20">
    <property type="match status" value="2"/>
</dbReference>
<organism evidence="7 8">
    <name type="scientific">Acrasis kona</name>
    <dbReference type="NCBI Taxonomy" id="1008807"/>
    <lineage>
        <taxon>Eukaryota</taxon>
        <taxon>Discoba</taxon>
        <taxon>Heterolobosea</taxon>
        <taxon>Tetramitia</taxon>
        <taxon>Eutetramitia</taxon>
        <taxon>Acrasidae</taxon>
        <taxon>Acrasis</taxon>
    </lineage>
</organism>
<comment type="caution">
    <text evidence="7">The sequence shown here is derived from an EMBL/GenBank/DDBJ whole genome shotgun (WGS) entry which is preliminary data.</text>
</comment>
<comment type="function">
    <text evidence="6">Functions as actin-binding component of the Arp2/3 complex which is involved in regulation of actin polymerization and together with an activating nucleation-promoting factor (NPF) mediates the formation of branched actin networks.</text>
</comment>
<evidence type="ECO:0000256" key="3">
    <source>
        <dbReference type="ARBA" id="ARBA00022490"/>
    </source>
</evidence>
<dbReference type="EMBL" id="JAOPGA020001155">
    <property type="protein sequence ID" value="KAL0485625.1"/>
    <property type="molecule type" value="Genomic_DNA"/>
</dbReference>
<dbReference type="PANTHER" id="PTHR12058">
    <property type="entry name" value="ARP2/3 COMPLEX 34 KDA SUBUNIT"/>
    <property type="match status" value="1"/>
</dbReference>
<reference evidence="7 8" key="1">
    <citation type="submission" date="2024-03" db="EMBL/GenBank/DDBJ databases">
        <title>The Acrasis kona genome and developmental transcriptomes reveal deep origins of eukaryotic multicellular pathways.</title>
        <authorList>
            <person name="Sheikh S."/>
            <person name="Fu C.-J."/>
            <person name="Brown M.W."/>
            <person name="Baldauf S.L."/>
        </authorList>
    </citation>
    <scope>NUCLEOTIDE SEQUENCE [LARGE SCALE GENOMIC DNA]</scope>
    <source>
        <strain evidence="7 8">ATCC MYA-3509</strain>
    </source>
</reference>
<dbReference type="InterPro" id="IPR007188">
    <property type="entry name" value="ARPC2"/>
</dbReference>
<evidence type="ECO:0000256" key="6">
    <source>
        <dbReference type="RuleBase" id="RU364015"/>
    </source>
</evidence>
<accession>A0AAW2Z9S2</accession>
<comment type="similarity">
    <text evidence="2 6">Belongs to the ARPC2 family.</text>
</comment>
<comment type="subcellular location">
    <subcellularLocation>
        <location evidence="1 6">Cytoplasm</location>
        <location evidence="1 6">Cytoskeleton</location>
    </subcellularLocation>
</comment>
<comment type="subunit">
    <text evidence="6">Component of the Arp2/3 complex.</text>
</comment>